<evidence type="ECO:0000256" key="2">
    <source>
        <dbReference type="ARBA" id="ARBA00022679"/>
    </source>
</evidence>
<sequence length="289" mass="32377">MITLNKHRPRGIIWLASYPRSGNTWSRAFIHALVNVVRDPDYSELDINRIEQYSASESAADLYRPFLGKPAFRSTRAEIAAARPKVQAEIVTRLQRPVFIKTHNANATDNGAPTINMSVSAGAVYILRNPLDVAISFAHFRGVSIDQVIDDMATSGFGVATNRENVHIVTGSWTEHVRSWTDRPHPVILTVRYEDLVEKPTESFGAIARHLLMTPEPAQLEKAIAMANFDTLREKEAAAGFVEKPETSAEPFFRVGKPGQWREVLTPIQVDRVVSAHRAMMSKFKYLPD</sequence>
<proteinExistence type="inferred from homology"/>
<organism evidence="4 5">
    <name type="scientific">Bauldia litoralis</name>
    <dbReference type="NCBI Taxonomy" id="665467"/>
    <lineage>
        <taxon>Bacteria</taxon>
        <taxon>Pseudomonadati</taxon>
        <taxon>Pseudomonadota</taxon>
        <taxon>Alphaproteobacteria</taxon>
        <taxon>Hyphomicrobiales</taxon>
        <taxon>Kaistiaceae</taxon>
        <taxon>Bauldia</taxon>
    </lineage>
</organism>
<dbReference type="InterPro" id="IPR027417">
    <property type="entry name" value="P-loop_NTPase"/>
</dbReference>
<dbReference type="InterPro" id="IPR000863">
    <property type="entry name" value="Sulfotransferase_dom"/>
</dbReference>
<evidence type="ECO:0000313" key="5">
    <source>
        <dbReference type="Proteomes" id="UP000199071"/>
    </source>
</evidence>
<dbReference type="STRING" id="665467.SAMN02982931_03620"/>
<comment type="similarity">
    <text evidence="1">Belongs to the sulfotransferase 1 family.</text>
</comment>
<dbReference type="EMBL" id="FMXQ01000008">
    <property type="protein sequence ID" value="SDB47282.1"/>
    <property type="molecule type" value="Genomic_DNA"/>
</dbReference>
<dbReference type="Proteomes" id="UP000199071">
    <property type="component" value="Unassembled WGS sequence"/>
</dbReference>
<keyword evidence="5" id="KW-1185">Reference proteome</keyword>
<reference evidence="4 5" key="1">
    <citation type="submission" date="2016-10" db="EMBL/GenBank/DDBJ databases">
        <authorList>
            <person name="de Groot N.N."/>
        </authorList>
    </citation>
    <scope>NUCLEOTIDE SEQUENCE [LARGE SCALE GENOMIC DNA]</scope>
    <source>
        <strain evidence="4 5">ATCC 35022</strain>
    </source>
</reference>
<evidence type="ECO:0000256" key="1">
    <source>
        <dbReference type="ARBA" id="ARBA00005771"/>
    </source>
</evidence>
<gene>
    <name evidence="4" type="ORF">SAMN02982931_03620</name>
</gene>
<keyword evidence="2 4" id="KW-0808">Transferase</keyword>
<dbReference type="OrthoDB" id="9804504at2"/>
<dbReference type="GO" id="GO:0008146">
    <property type="term" value="F:sulfotransferase activity"/>
    <property type="evidence" value="ECO:0007669"/>
    <property type="project" value="InterPro"/>
</dbReference>
<dbReference type="SUPFAM" id="SSF52540">
    <property type="entry name" value="P-loop containing nucleoside triphosphate hydrolases"/>
    <property type="match status" value="1"/>
</dbReference>
<protein>
    <submittedName>
        <fullName evidence="4">Sulfotransferase domain-containing protein</fullName>
    </submittedName>
</protein>
<name>A0A1G6DQA4_9HYPH</name>
<dbReference type="Gene3D" id="3.40.50.300">
    <property type="entry name" value="P-loop containing nucleotide triphosphate hydrolases"/>
    <property type="match status" value="1"/>
</dbReference>
<feature type="domain" description="Sulfotransferase" evidence="3">
    <location>
        <begin position="13"/>
        <end position="284"/>
    </location>
</feature>
<evidence type="ECO:0000313" key="4">
    <source>
        <dbReference type="EMBL" id="SDB47282.1"/>
    </source>
</evidence>
<accession>A0A1G6DQA4</accession>
<evidence type="ECO:0000259" key="3">
    <source>
        <dbReference type="Pfam" id="PF00685"/>
    </source>
</evidence>
<dbReference type="AlphaFoldDB" id="A0A1G6DQA4"/>
<dbReference type="Pfam" id="PF00685">
    <property type="entry name" value="Sulfotransfer_1"/>
    <property type="match status" value="1"/>
</dbReference>
<dbReference type="PANTHER" id="PTHR11783">
    <property type="entry name" value="SULFOTRANSFERASE SULT"/>
    <property type="match status" value="1"/>
</dbReference>
<dbReference type="RefSeq" id="WP_090878529.1">
    <property type="nucleotide sequence ID" value="NZ_FMXQ01000008.1"/>
</dbReference>